<accession>A0AB35IPK4</accession>
<evidence type="ECO:0000313" key="1">
    <source>
        <dbReference type="EMBL" id="MDB7085123.1"/>
    </source>
</evidence>
<dbReference type="EMBL" id="JAQLKE010000031">
    <property type="protein sequence ID" value="MDB7085123.1"/>
    <property type="molecule type" value="Genomic_DNA"/>
</dbReference>
<dbReference type="AlphaFoldDB" id="A0AB35IPK4"/>
<dbReference type="Proteomes" id="UP001211987">
    <property type="component" value="Unassembled WGS sequence"/>
</dbReference>
<dbReference type="RefSeq" id="WP_272019134.1">
    <property type="nucleotide sequence ID" value="NZ_JAQLKE010000031.1"/>
</dbReference>
<name>A0AB35IPK4_9FIRM</name>
<reference evidence="1" key="1">
    <citation type="submission" date="2023-01" db="EMBL/GenBank/DDBJ databases">
        <title>Human gut microbiome strain richness.</title>
        <authorList>
            <person name="Chen-Liaw A."/>
        </authorList>
    </citation>
    <scope>NUCLEOTIDE SEQUENCE</scope>
    <source>
        <strain evidence="1">1001217st2_G6_1001217B_191108</strain>
    </source>
</reference>
<sequence length="204" mass="23283">MKLNLKPSKETKIVANEQIHNKEVTEKKEFTKLYKYTTNKNIIEFSDKGFFLENRNSNGDLNGLNCKVSIQFSEFDKQFHQTKYCPFFIDSVLWKGLNSMFKSGAFFKKLEESQKTNKPAFIFQGGGVYEGKIYARTLQISASKMKDSCCLILWYGEGTKSKTGGYVFKENASRSNMTIPISLLEFGGILEDISNRIPLDVKAN</sequence>
<comment type="caution">
    <text evidence="1">The sequence shown here is derived from an EMBL/GenBank/DDBJ whole genome shotgun (WGS) entry which is preliminary data.</text>
</comment>
<proteinExistence type="predicted"/>
<gene>
    <name evidence="1" type="ORF">PM738_15045</name>
</gene>
<evidence type="ECO:0000313" key="2">
    <source>
        <dbReference type="Proteomes" id="UP001211987"/>
    </source>
</evidence>
<organism evidence="1 2">
    <name type="scientific">Thomasclavelia ramosa</name>
    <dbReference type="NCBI Taxonomy" id="1547"/>
    <lineage>
        <taxon>Bacteria</taxon>
        <taxon>Bacillati</taxon>
        <taxon>Bacillota</taxon>
        <taxon>Erysipelotrichia</taxon>
        <taxon>Erysipelotrichales</taxon>
        <taxon>Coprobacillaceae</taxon>
        <taxon>Thomasclavelia</taxon>
    </lineage>
</organism>
<protein>
    <submittedName>
        <fullName evidence="1">Uncharacterized protein</fullName>
    </submittedName>
</protein>